<evidence type="ECO:0000256" key="5">
    <source>
        <dbReference type="PIRSR" id="PIRSR600760-2"/>
    </source>
</evidence>
<protein>
    <recommendedName>
        <fullName evidence="4">Histidinol-phosphatase</fullName>
        <ecNumber evidence="4">3.1.3.15</ecNumber>
    </recommendedName>
</protein>
<dbReference type="InParanoid" id="A0A2G4YV75"/>
<gene>
    <name evidence="6" type="primary">hisN</name>
    <name evidence="6" type="ORF">CRD36_06065</name>
</gene>
<dbReference type="InterPro" id="IPR011809">
    <property type="entry name" value="His_9_proposed"/>
</dbReference>
<feature type="binding site" evidence="5">
    <location>
        <position position="102"/>
    </location>
    <ligand>
        <name>Mg(2+)</name>
        <dbReference type="ChEBI" id="CHEBI:18420"/>
        <label>1</label>
        <note>catalytic</note>
    </ligand>
</feature>
<keyword evidence="5" id="KW-0460">Magnesium</keyword>
<keyword evidence="5" id="KW-0479">Metal-binding</keyword>
<dbReference type="OrthoDB" id="9785695at2"/>
<feature type="binding site" evidence="5">
    <location>
        <position position="99"/>
    </location>
    <ligand>
        <name>Mg(2+)</name>
        <dbReference type="ChEBI" id="CHEBI:18420"/>
        <label>1</label>
        <note>catalytic</note>
    </ligand>
</feature>
<dbReference type="PANTHER" id="PTHR20854:SF4">
    <property type="entry name" value="INOSITOL-1-MONOPHOSPHATASE-RELATED"/>
    <property type="match status" value="1"/>
</dbReference>
<dbReference type="AlphaFoldDB" id="A0A2G4YV75"/>
<evidence type="ECO:0000256" key="2">
    <source>
        <dbReference type="ARBA" id="ARBA00009759"/>
    </source>
</evidence>
<evidence type="ECO:0000256" key="1">
    <source>
        <dbReference type="ARBA" id="ARBA00001946"/>
    </source>
</evidence>
<evidence type="ECO:0000256" key="3">
    <source>
        <dbReference type="ARBA" id="ARBA00022801"/>
    </source>
</evidence>
<keyword evidence="7" id="KW-1185">Reference proteome</keyword>
<evidence type="ECO:0000313" key="6">
    <source>
        <dbReference type="EMBL" id="PHZ86228.1"/>
    </source>
</evidence>
<dbReference type="Pfam" id="PF00459">
    <property type="entry name" value="Inositol_P"/>
    <property type="match status" value="1"/>
</dbReference>
<dbReference type="GO" id="GO:0000105">
    <property type="term" value="P:L-histidine biosynthetic process"/>
    <property type="evidence" value="ECO:0007669"/>
    <property type="project" value="UniProtKB-UniRule"/>
</dbReference>
<evidence type="ECO:0000313" key="7">
    <source>
        <dbReference type="Proteomes" id="UP000229730"/>
    </source>
</evidence>
<dbReference type="EMBL" id="PDEM01000009">
    <property type="protein sequence ID" value="PHZ86228.1"/>
    <property type="molecule type" value="Genomic_DNA"/>
</dbReference>
<accession>A0A2G4YV75</accession>
<dbReference type="GO" id="GO:0004401">
    <property type="term" value="F:histidinol-phosphatase activity"/>
    <property type="evidence" value="ECO:0007669"/>
    <property type="project" value="UniProtKB-UniRule"/>
</dbReference>
<sequence length="271" mass="29336">MGASLTPADIAAYRIFLDQLAEAAAEVTLPLFKRPLEVVNKGRKLDIDYDPVTEADQQAEKVIRQHINATYPTHNILGEEWGAETNCAADETPWTWVLDPIDGTRAYICGIPTWGTLVALNNGTQALVGMLDQPYLKERYIGTPNGSFLNGEKITCRPCTDLTQATVSTTDPTQFFATDKDVAAFNRVAGKARLVRNGYDCYAYAMVAAGFIDVVIESGLEAYDIQALIPIIEGAGGVVSDWRGESVLQGGQVVASATPELHQQVLSLLQG</sequence>
<dbReference type="GO" id="GO:0046872">
    <property type="term" value="F:metal ion binding"/>
    <property type="evidence" value="ECO:0007669"/>
    <property type="project" value="UniProtKB-KW"/>
</dbReference>
<evidence type="ECO:0000256" key="4">
    <source>
        <dbReference type="NCBIfam" id="TIGR02067"/>
    </source>
</evidence>
<dbReference type="GO" id="GO:0007165">
    <property type="term" value="P:signal transduction"/>
    <property type="evidence" value="ECO:0007669"/>
    <property type="project" value="TreeGrafter"/>
</dbReference>
<reference evidence="6 7" key="1">
    <citation type="submission" date="2017-10" db="EMBL/GenBank/DDBJ databases">
        <title>Frigbacter circumglobatus gen. nov. sp. nov., isolated from sediment cultured in situ.</title>
        <authorList>
            <person name="Zhao Z."/>
        </authorList>
    </citation>
    <scope>NUCLEOTIDE SEQUENCE [LARGE SCALE GENOMIC DNA]</scope>
    <source>
        <strain evidence="6 7">ZYL</strain>
    </source>
</reference>
<proteinExistence type="inferred from homology"/>
<comment type="caution">
    <text evidence="6">The sequence shown here is derived from an EMBL/GenBank/DDBJ whole genome shotgun (WGS) entry which is preliminary data.</text>
</comment>
<comment type="similarity">
    <text evidence="2">Belongs to the inositol monophosphatase superfamily.</text>
</comment>
<dbReference type="PRINTS" id="PR00377">
    <property type="entry name" value="IMPHPHTASES"/>
</dbReference>
<dbReference type="Proteomes" id="UP000229730">
    <property type="component" value="Unassembled WGS sequence"/>
</dbReference>
<feature type="binding site" evidence="5">
    <location>
        <position position="101"/>
    </location>
    <ligand>
        <name>Mg(2+)</name>
        <dbReference type="ChEBI" id="CHEBI:18420"/>
        <label>1</label>
        <note>catalytic</note>
    </ligand>
</feature>
<dbReference type="InterPro" id="IPR000760">
    <property type="entry name" value="Inositol_monophosphatase-like"/>
</dbReference>
<feature type="binding site" evidence="5">
    <location>
        <position position="79"/>
    </location>
    <ligand>
        <name>Mg(2+)</name>
        <dbReference type="ChEBI" id="CHEBI:18420"/>
        <label>1</label>
        <note>catalytic</note>
    </ligand>
</feature>
<dbReference type="SUPFAM" id="SSF56655">
    <property type="entry name" value="Carbohydrate phosphatase"/>
    <property type="match status" value="1"/>
</dbReference>
<dbReference type="Gene3D" id="3.30.540.10">
    <property type="entry name" value="Fructose-1,6-Bisphosphatase, subunit A, domain 1"/>
    <property type="match status" value="1"/>
</dbReference>
<dbReference type="RefSeq" id="WP_099471812.1">
    <property type="nucleotide sequence ID" value="NZ_CP041025.1"/>
</dbReference>
<dbReference type="EC" id="3.1.3.15" evidence="4"/>
<dbReference type="Gene3D" id="3.40.190.80">
    <property type="match status" value="1"/>
</dbReference>
<comment type="cofactor">
    <cofactor evidence="1 5">
        <name>Mg(2+)</name>
        <dbReference type="ChEBI" id="CHEBI:18420"/>
    </cofactor>
</comment>
<name>A0A2G4YV75_9PROT</name>
<organism evidence="6 7">
    <name type="scientific">Paremcibacter congregatus</name>
    <dbReference type="NCBI Taxonomy" id="2043170"/>
    <lineage>
        <taxon>Bacteria</taxon>
        <taxon>Pseudomonadati</taxon>
        <taxon>Pseudomonadota</taxon>
        <taxon>Alphaproteobacteria</taxon>
        <taxon>Emcibacterales</taxon>
        <taxon>Emcibacteraceae</taxon>
        <taxon>Paremcibacter</taxon>
    </lineage>
</organism>
<dbReference type="GO" id="GO:0008934">
    <property type="term" value="F:inositol monophosphate 1-phosphatase activity"/>
    <property type="evidence" value="ECO:0007669"/>
    <property type="project" value="TreeGrafter"/>
</dbReference>
<feature type="binding site" evidence="5">
    <location>
        <position position="224"/>
    </location>
    <ligand>
        <name>Mg(2+)</name>
        <dbReference type="ChEBI" id="CHEBI:18420"/>
        <label>1</label>
        <note>catalytic</note>
    </ligand>
</feature>
<keyword evidence="3" id="KW-0378">Hydrolase</keyword>
<dbReference type="PANTHER" id="PTHR20854">
    <property type="entry name" value="INOSITOL MONOPHOSPHATASE"/>
    <property type="match status" value="1"/>
</dbReference>
<dbReference type="NCBIfam" id="TIGR02067">
    <property type="entry name" value="his_9_HisN"/>
    <property type="match status" value="1"/>
</dbReference>
<dbReference type="GO" id="GO:0006020">
    <property type="term" value="P:inositol metabolic process"/>
    <property type="evidence" value="ECO:0007669"/>
    <property type="project" value="TreeGrafter"/>
</dbReference>
<dbReference type="CDD" id="cd01641">
    <property type="entry name" value="Bacterial_IMPase_like_1"/>
    <property type="match status" value="1"/>
</dbReference>